<dbReference type="EMBL" id="JBJKFK010000350">
    <property type="protein sequence ID" value="KAL3317657.1"/>
    <property type="molecule type" value="Genomic_DNA"/>
</dbReference>
<dbReference type="AlphaFoldDB" id="A0ABD2QDP0"/>
<name>A0ABD2QDP0_9PLAT</name>
<comment type="caution">
    <text evidence="1">The sequence shown here is derived from an EMBL/GenBank/DDBJ whole genome shotgun (WGS) entry which is preliminary data.</text>
</comment>
<gene>
    <name evidence="1" type="ORF">Ciccas_003693</name>
</gene>
<keyword evidence="2" id="KW-1185">Reference proteome</keyword>
<accession>A0ABD2QDP0</accession>
<evidence type="ECO:0000313" key="2">
    <source>
        <dbReference type="Proteomes" id="UP001626550"/>
    </source>
</evidence>
<dbReference type="Proteomes" id="UP001626550">
    <property type="component" value="Unassembled WGS sequence"/>
</dbReference>
<sequence>MLSSEQRELRYSERGEKPVYTNANVRSYKELKRSPTEYRVKEYGYPPHSVKMEQIMSNRSHSYLNESPVHIRRLEQPREQRPDSIYEGVNDRRPKVSSKASRLFCAVREPEGCCCERQRKTRFHDLLRTAQHVTLLAREIESSLLTHDAWVASNATGTGPPTL</sequence>
<organism evidence="1 2">
    <name type="scientific">Cichlidogyrus casuarinus</name>
    <dbReference type="NCBI Taxonomy" id="1844966"/>
    <lineage>
        <taxon>Eukaryota</taxon>
        <taxon>Metazoa</taxon>
        <taxon>Spiralia</taxon>
        <taxon>Lophotrochozoa</taxon>
        <taxon>Platyhelminthes</taxon>
        <taxon>Monogenea</taxon>
        <taxon>Monopisthocotylea</taxon>
        <taxon>Dactylogyridea</taxon>
        <taxon>Ancyrocephalidae</taxon>
        <taxon>Cichlidogyrus</taxon>
    </lineage>
</organism>
<reference evidence="1 2" key="1">
    <citation type="submission" date="2024-11" db="EMBL/GenBank/DDBJ databases">
        <title>Adaptive evolution of stress response genes in parasites aligns with host niche diversity.</title>
        <authorList>
            <person name="Hahn C."/>
            <person name="Resl P."/>
        </authorList>
    </citation>
    <scope>NUCLEOTIDE SEQUENCE [LARGE SCALE GENOMIC DNA]</scope>
    <source>
        <strain evidence="1">EGGRZ-B1_66</strain>
        <tissue evidence="1">Body</tissue>
    </source>
</reference>
<proteinExistence type="predicted"/>
<protein>
    <submittedName>
        <fullName evidence="1">Uncharacterized protein</fullName>
    </submittedName>
</protein>
<evidence type="ECO:0000313" key="1">
    <source>
        <dbReference type="EMBL" id="KAL3317657.1"/>
    </source>
</evidence>